<dbReference type="PANTHER" id="PTHR36206">
    <property type="entry name" value="ASPERCRYPTIN BIOSYNTHESIS CLUSTER-SPECIFIC TRANSCRIPTION REGULATOR ATNN-RELATED"/>
    <property type="match status" value="1"/>
</dbReference>
<comment type="caution">
    <text evidence="9">The sequence shown here is derived from an EMBL/GenBank/DDBJ whole genome shotgun (WGS) entry which is preliminary data.</text>
</comment>
<dbReference type="GO" id="GO:0008270">
    <property type="term" value="F:zinc ion binding"/>
    <property type="evidence" value="ECO:0007669"/>
    <property type="project" value="InterPro"/>
</dbReference>
<organism evidence="9 10">
    <name type="scientific">Cyphellophora attinorum</name>
    <dbReference type="NCBI Taxonomy" id="1664694"/>
    <lineage>
        <taxon>Eukaryota</taxon>
        <taxon>Fungi</taxon>
        <taxon>Dikarya</taxon>
        <taxon>Ascomycota</taxon>
        <taxon>Pezizomycotina</taxon>
        <taxon>Eurotiomycetes</taxon>
        <taxon>Chaetothyriomycetidae</taxon>
        <taxon>Chaetothyriales</taxon>
        <taxon>Cyphellophoraceae</taxon>
        <taxon>Cyphellophora</taxon>
    </lineage>
</organism>
<protein>
    <recommendedName>
        <fullName evidence="8">Zn(2)-C6 fungal-type domain-containing protein</fullName>
    </recommendedName>
</protein>
<dbReference type="VEuPathDB" id="FungiDB:AB675_11126"/>
<gene>
    <name evidence="9" type="ORF">AB675_11126</name>
</gene>
<sequence length="661" mass="75435">MYPFGSPYNALLQPAYDQSTHVPGCQCDPCKYRFYQYTQQQEQLQNAKASQEARNAQLKLLDDMVKQAKVEREAKEQREQEKLLKEAKERLEHIELGKKQQEEDEKRGKKIKEEEARRKDRRERHARSDSHHYYGPVTMSIRKVKCGLERPSCERCISTGRKCDGYQQMPSHQPQPQRALDTPSDLGRTQCEKLCLDFYYSVSAPTYVNFGSHYFWNSLVIQACYHQDAIRHLVIASTSLDLATQKRMAEEKAREAFAIHYGIALRLLSSAKEPEPEIMLMACLLFILCDEYNNDPSGVRTHLTAGKRILRGLASKNSAHMKDSLSELAPIFTRFEDQSDQFEISPRSEAVLNETDSTFWSRYSKPVFKPGPARGSVFMGYSSMAIATHCLQKLAPSCFAPANERAYQHVPRSRFHVVPSVTSQLDQWLTYFRKFVSNMSSAEYDRKINEINTLFATQICLDIMSRCAPYLREDIYDLHEARFKIAFDKLSFVLNETTPEALKERAVCPLYFIAAHCRTPLIRRRATEWLKLCGWTGIRMATIAQQIINMEERIDWTSSATDVPAERRVQVLDVSFSAAKADVQPLTLIEKGAGRDSVCVMSYAKKPWDGSNNDVHIFRWADLPASDEALHASVRQLLGRVARFELIAAGSHDSGTSSAAT</sequence>
<dbReference type="SUPFAM" id="SSF57701">
    <property type="entry name" value="Zn2/Cys6 DNA-binding domain"/>
    <property type="match status" value="1"/>
</dbReference>
<dbReference type="InterPro" id="IPR052360">
    <property type="entry name" value="Transcr_Regulatory_Proteins"/>
</dbReference>
<dbReference type="GO" id="GO:0000981">
    <property type="term" value="F:DNA-binding transcription factor activity, RNA polymerase II-specific"/>
    <property type="evidence" value="ECO:0007669"/>
    <property type="project" value="InterPro"/>
</dbReference>
<reference evidence="9 10" key="1">
    <citation type="submission" date="2015-06" db="EMBL/GenBank/DDBJ databases">
        <title>Draft genome of the ant-associated black yeast Phialophora attae CBS 131958.</title>
        <authorList>
            <person name="Moreno L.F."/>
            <person name="Stielow B.J."/>
            <person name="de Hoog S."/>
            <person name="Vicente V.A."/>
            <person name="Weiss V.A."/>
            <person name="de Vries M."/>
            <person name="Cruz L.M."/>
            <person name="Souza E.M."/>
        </authorList>
    </citation>
    <scope>NUCLEOTIDE SEQUENCE [LARGE SCALE GENOMIC DNA]</scope>
    <source>
        <strain evidence="9 10">CBS 131958</strain>
    </source>
</reference>
<keyword evidence="1" id="KW-0479">Metal-binding</keyword>
<accession>A0A0N0NII7</accession>
<dbReference type="InterPro" id="IPR036864">
    <property type="entry name" value="Zn2-C6_fun-type_DNA-bd_sf"/>
</dbReference>
<keyword evidence="5" id="KW-0804">Transcription</keyword>
<evidence type="ECO:0000256" key="2">
    <source>
        <dbReference type="ARBA" id="ARBA00022833"/>
    </source>
</evidence>
<keyword evidence="4" id="KW-0238">DNA-binding</keyword>
<evidence type="ECO:0000313" key="10">
    <source>
        <dbReference type="Proteomes" id="UP000038010"/>
    </source>
</evidence>
<evidence type="ECO:0000259" key="8">
    <source>
        <dbReference type="Pfam" id="PF00172"/>
    </source>
</evidence>
<dbReference type="Pfam" id="PF00172">
    <property type="entry name" value="Zn_clus"/>
    <property type="match status" value="1"/>
</dbReference>
<dbReference type="GeneID" id="28731827"/>
<keyword evidence="6" id="KW-0539">Nucleus</keyword>
<dbReference type="Proteomes" id="UP000038010">
    <property type="component" value="Unassembled WGS sequence"/>
</dbReference>
<dbReference type="InterPro" id="IPR001138">
    <property type="entry name" value="Zn2Cys6_DnaBD"/>
</dbReference>
<dbReference type="PANTHER" id="PTHR36206:SF4">
    <property type="entry name" value="HYPOTHETICAL CONSERVED PROTEIN (EUROFUNG)-RELATED"/>
    <property type="match status" value="1"/>
</dbReference>
<dbReference type="EMBL" id="LFJN01000036">
    <property type="protein sequence ID" value="KPI35788.1"/>
    <property type="molecule type" value="Genomic_DNA"/>
</dbReference>
<evidence type="ECO:0000256" key="3">
    <source>
        <dbReference type="ARBA" id="ARBA00023015"/>
    </source>
</evidence>
<dbReference type="AlphaFoldDB" id="A0A0N0NII7"/>
<keyword evidence="2" id="KW-0862">Zinc</keyword>
<keyword evidence="10" id="KW-1185">Reference proteome</keyword>
<feature type="region of interest" description="Disordered" evidence="7">
    <location>
        <begin position="94"/>
        <end position="130"/>
    </location>
</feature>
<proteinExistence type="predicted"/>
<dbReference type="CDD" id="cd00067">
    <property type="entry name" value="GAL4"/>
    <property type="match status" value="1"/>
</dbReference>
<evidence type="ECO:0000313" key="9">
    <source>
        <dbReference type="EMBL" id="KPI35788.1"/>
    </source>
</evidence>
<evidence type="ECO:0000256" key="7">
    <source>
        <dbReference type="SAM" id="MobiDB-lite"/>
    </source>
</evidence>
<dbReference type="OrthoDB" id="2593732at2759"/>
<dbReference type="RefSeq" id="XP_017995751.1">
    <property type="nucleotide sequence ID" value="XM_018139947.1"/>
</dbReference>
<evidence type="ECO:0000256" key="1">
    <source>
        <dbReference type="ARBA" id="ARBA00022723"/>
    </source>
</evidence>
<dbReference type="GO" id="GO:0003677">
    <property type="term" value="F:DNA binding"/>
    <property type="evidence" value="ECO:0007669"/>
    <property type="project" value="UniProtKB-KW"/>
</dbReference>
<keyword evidence="3" id="KW-0805">Transcription regulation</keyword>
<evidence type="ECO:0000256" key="5">
    <source>
        <dbReference type="ARBA" id="ARBA00023163"/>
    </source>
</evidence>
<feature type="compositionally biased region" description="Basic and acidic residues" evidence="7">
    <location>
        <begin position="94"/>
        <end position="118"/>
    </location>
</feature>
<feature type="domain" description="Zn(2)-C6 fungal-type" evidence="8">
    <location>
        <begin position="141"/>
        <end position="169"/>
    </location>
</feature>
<name>A0A0N0NII7_9EURO</name>
<evidence type="ECO:0000256" key="6">
    <source>
        <dbReference type="ARBA" id="ARBA00023242"/>
    </source>
</evidence>
<evidence type="ECO:0000256" key="4">
    <source>
        <dbReference type="ARBA" id="ARBA00023125"/>
    </source>
</evidence>